<feature type="active site" description="Charge relay system" evidence="9">
    <location>
        <position position="274"/>
    </location>
</feature>
<dbReference type="InterPro" id="IPR015366">
    <property type="entry name" value="S53_propep"/>
</dbReference>
<gene>
    <name evidence="11" type="ORF">TeGR_g10918</name>
</gene>
<feature type="binding site" evidence="9">
    <location>
        <position position="519"/>
    </location>
    <ligand>
        <name>Ca(2+)</name>
        <dbReference type="ChEBI" id="CHEBI:29108"/>
    </ligand>
</feature>
<dbReference type="EMBL" id="BRYB01001713">
    <property type="protein sequence ID" value="GMI31802.1"/>
    <property type="molecule type" value="Genomic_DNA"/>
</dbReference>
<feature type="binding site" evidence="9">
    <location>
        <position position="539"/>
    </location>
    <ligand>
        <name>Ca(2+)</name>
        <dbReference type="ChEBI" id="CHEBI:29108"/>
    </ligand>
</feature>
<organism evidence="11 12">
    <name type="scientific">Tetraparma gracilis</name>
    <dbReference type="NCBI Taxonomy" id="2962635"/>
    <lineage>
        <taxon>Eukaryota</taxon>
        <taxon>Sar</taxon>
        <taxon>Stramenopiles</taxon>
        <taxon>Ochrophyta</taxon>
        <taxon>Bolidophyceae</taxon>
        <taxon>Parmales</taxon>
        <taxon>Triparmaceae</taxon>
        <taxon>Tetraparma</taxon>
    </lineage>
</organism>
<keyword evidence="2 9" id="KW-0479">Metal-binding</keyword>
<evidence type="ECO:0000256" key="6">
    <source>
        <dbReference type="ARBA" id="ARBA00023145"/>
    </source>
</evidence>
<dbReference type="InterPro" id="IPR036852">
    <property type="entry name" value="Peptidase_S8/S53_dom_sf"/>
</dbReference>
<evidence type="ECO:0000256" key="8">
    <source>
        <dbReference type="ARBA" id="ARBA00023619"/>
    </source>
</evidence>
<dbReference type="CDD" id="cd11377">
    <property type="entry name" value="Pro-peptidase_S53"/>
    <property type="match status" value="1"/>
</dbReference>
<evidence type="ECO:0000313" key="11">
    <source>
        <dbReference type="EMBL" id="GMI31802.1"/>
    </source>
</evidence>
<feature type="active site" description="Charge relay system" evidence="9">
    <location>
        <position position="477"/>
    </location>
</feature>
<evidence type="ECO:0000256" key="7">
    <source>
        <dbReference type="ARBA" id="ARBA00023529"/>
    </source>
</evidence>
<evidence type="ECO:0000256" key="4">
    <source>
        <dbReference type="ARBA" id="ARBA00022825"/>
    </source>
</evidence>
<dbReference type="InterPro" id="IPR023828">
    <property type="entry name" value="Peptidase_S8_Ser-AS"/>
</dbReference>
<evidence type="ECO:0000256" key="1">
    <source>
        <dbReference type="ARBA" id="ARBA00022670"/>
    </source>
</evidence>
<keyword evidence="4 9" id="KW-0720">Serine protease</keyword>
<dbReference type="Pfam" id="PF09286">
    <property type="entry name" value="Pro-kuma_activ"/>
    <property type="match status" value="1"/>
</dbReference>
<dbReference type="PANTHER" id="PTHR14218">
    <property type="entry name" value="PROTEASE S8 TRIPEPTIDYL PEPTIDASE I CLN2"/>
    <property type="match status" value="1"/>
</dbReference>
<name>A0ABQ6MT82_9STRA</name>
<feature type="domain" description="Peptidase S53" evidence="10">
    <location>
        <begin position="197"/>
        <end position="558"/>
    </location>
</feature>
<keyword evidence="1 9" id="KW-0645">Protease</keyword>
<keyword evidence="12" id="KW-1185">Reference proteome</keyword>
<feature type="active site" description="Charge relay system" evidence="9">
    <location>
        <position position="278"/>
    </location>
</feature>
<dbReference type="PROSITE" id="PS00138">
    <property type="entry name" value="SUBTILASE_SER"/>
    <property type="match status" value="1"/>
</dbReference>
<dbReference type="SMART" id="SM00944">
    <property type="entry name" value="Pro-kuma_activ"/>
    <property type="match status" value="1"/>
</dbReference>
<dbReference type="SUPFAM" id="SSF54897">
    <property type="entry name" value="Protease propeptides/inhibitors"/>
    <property type="match status" value="1"/>
</dbReference>
<dbReference type="Pfam" id="PF00082">
    <property type="entry name" value="Peptidase_S8"/>
    <property type="match status" value="1"/>
</dbReference>
<comment type="caution">
    <text evidence="11">The sequence shown here is derived from an EMBL/GenBank/DDBJ whole genome shotgun (WGS) entry which is preliminary data.</text>
</comment>
<dbReference type="Proteomes" id="UP001165060">
    <property type="component" value="Unassembled WGS sequence"/>
</dbReference>
<dbReference type="InterPro" id="IPR000209">
    <property type="entry name" value="Peptidase_S8/S53_dom"/>
</dbReference>
<comment type="cofactor">
    <cofactor evidence="9">
        <name>Ca(2+)</name>
        <dbReference type="ChEBI" id="CHEBI:29108"/>
    </cofactor>
    <text evidence="9">Binds 1 Ca(2+) ion per subunit.</text>
</comment>
<evidence type="ECO:0000256" key="2">
    <source>
        <dbReference type="ARBA" id="ARBA00022723"/>
    </source>
</evidence>
<dbReference type="InterPro" id="IPR050819">
    <property type="entry name" value="Tripeptidyl-peptidase_I"/>
</dbReference>
<accession>A0ABQ6MT82</accession>
<dbReference type="InterPro" id="IPR030400">
    <property type="entry name" value="Sedolisin_dom"/>
</dbReference>
<dbReference type="PANTHER" id="PTHR14218:SF15">
    <property type="entry name" value="TRIPEPTIDYL-PEPTIDASE 1"/>
    <property type="match status" value="1"/>
</dbReference>
<dbReference type="CDD" id="cd04056">
    <property type="entry name" value="Peptidases_S53"/>
    <property type="match status" value="1"/>
</dbReference>
<evidence type="ECO:0000256" key="5">
    <source>
        <dbReference type="ARBA" id="ARBA00022837"/>
    </source>
</evidence>
<protein>
    <recommendedName>
        <fullName evidence="8">subtilisin</fullName>
        <ecNumber evidence="8">3.4.21.62</ecNumber>
    </recommendedName>
</protein>
<comment type="catalytic activity">
    <reaction evidence="7">
        <text>Hydrolysis of proteins with broad specificity for peptide bonds, and a preference for a large uncharged residue in P1. Hydrolyzes peptide amides.</text>
        <dbReference type="EC" id="3.4.21.62"/>
    </reaction>
</comment>
<dbReference type="Gene3D" id="3.40.50.200">
    <property type="entry name" value="Peptidase S8/S53 domain"/>
    <property type="match status" value="1"/>
</dbReference>
<proteinExistence type="predicted"/>
<dbReference type="PROSITE" id="PS51695">
    <property type="entry name" value="SEDOLISIN"/>
    <property type="match status" value="1"/>
</dbReference>
<evidence type="ECO:0000256" key="3">
    <source>
        <dbReference type="ARBA" id="ARBA00022801"/>
    </source>
</evidence>
<keyword evidence="3 9" id="KW-0378">Hydrolase</keyword>
<feature type="binding site" evidence="9">
    <location>
        <position position="518"/>
    </location>
    <ligand>
        <name>Ca(2+)</name>
        <dbReference type="ChEBI" id="CHEBI:29108"/>
    </ligand>
</feature>
<evidence type="ECO:0000256" key="9">
    <source>
        <dbReference type="PROSITE-ProRule" id="PRU01032"/>
    </source>
</evidence>
<keyword evidence="6" id="KW-0865">Zymogen</keyword>
<dbReference type="EC" id="3.4.21.62" evidence="8"/>
<reference evidence="11 12" key="1">
    <citation type="journal article" date="2023" name="Commun. Biol.">
        <title>Genome analysis of Parmales, the sister group of diatoms, reveals the evolutionary specialization of diatoms from phago-mixotrophs to photoautotrophs.</title>
        <authorList>
            <person name="Ban H."/>
            <person name="Sato S."/>
            <person name="Yoshikawa S."/>
            <person name="Yamada K."/>
            <person name="Nakamura Y."/>
            <person name="Ichinomiya M."/>
            <person name="Sato N."/>
            <person name="Blanc-Mathieu R."/>
            <person name="Endo H."/>
            <person name="Kuwata A."/>
            <person name="Ogata H."/>
        </authorList>
    </citation>
    <scope>NUCLEOTIDE SEQUENCE [LARGE SCALE GENOMIC DNA]</scope>
</reference>
<evidence type="ECO:0000259" key="10">
    <source>
        <dbReference type="PROSITE" id="PS51695"/>
    </source>
</evidence>
<sequence>MEPSVKTFSSPNWKATSVATDEEVKVHVVLKHGEFHVKQLEERLMDVSDPRSPDYGNHLSVSDVKQVLDLPPAHTNAVLDHIHSFNTTSVSTNTYGDIITVTLPASEAASMFSTSLSVHEHAKAPGSMKESHSVIRATEPYHVADEIAPYVSLVEGLVRFPKFEFKPTRIGEAYRPPAFEGLEGSEFDSCGSSCSGFTTPDVLAAAYGFTPVAAADVTDGNRMAVAEFQNQYYDDADMEAFSDACGLDEPVEVATNVGGNKPSRCGFGVQACIESLLDIEYIKGVAGAIPLEVYYSGTFSLYDWAVQVNDDDAPAQVQSVSYGNDEIQQTSDEYMFTTNTEFMKAGARGVSVLFASGDQGVWGRSGTTGGIFHPDFPAASPYVTAVGGTDFATKSVIGEETSWADSGGGFSNTFDIPDYQADAVATYKTTATLPDSSLYNNTGRGYPDVSALGGQVNSYCVAYGGKGSKFGGVAGTSASSPVVAGVFAILNNVRLATGGAALGFLNPFIYQNADAFNDVTTGNNNAGQRTKGGFDAAEGWDPVTGVGTPNYAKLEKAI</sequence>
<dbReference type="SUPFAM" id="SSF52743">
    <property type="entry name" value="Subtilisin-like"/>
    <property type="match status" value="1"/>
</dbReference>
<evidence type="ECO:0000313" key="12">
    <source>
        <dbReference type="Proteomes" id="UP001165060"/>
    </source>
</evidence>
<keyword evidence="5 9" id="KW-0106">Calcium</keyword>
<feature type="binding site" evidence="9">
    <location>
        <position position="541"/>
    </location>
    <ligand>
        <name>Ca(2+)</name>
        <dbReference type="ChEBI" id="CHEBI:29108"/>
    </ligand>
</feature>